<feature type="domain" description="G-protein coupled receptors family 1 profile" evidence="12">
    <location>
        <begin position="39"/>
        <end position="205"/>
    </location>
</feature>
<dbReference type="InterPro" id="IPR050516">
    <property type="entry name" value="Olfactory_GPCR"/>
</dbReference>
<dbReference type="eggNOG" id="ENOG502SHXQ">
    <property type="taxonomic scope" value="Eukaryota"/>
</dbReference>
<keyword evidence="8 11" id="KW-0472">Membrane</keyword>
<keyword evidence="2" id="KW-1003">Cell membrane</keyword>
<comment type="subcellular location">
    <subcellularLocation>
        <location evidence="1">Cell membrane</location>
        <topology evidence="1">Multi-pass membrane protein</topology>
    </subcellularLocation>
</comment>
<dbReference type="InParanoid" id="G5C2J2"/>
<dbReference type="Proteomes" id="UP000006813">
    <property type="component" value="Unassembled WGS sequence"/>
</dbReference>
<dbReference type="PROSITE" id="PS50262">
    <property type="entry name" value="G_PROTEIN_RECEP_F1_2"/>
    <property type="match status" value="1"/>
</dbReference>
<evidence type="ECO:0000256" key="4">
    <source>
        <dbReference type="ARBA" id="ARBA00022692"/>
    </source>
</evidence>
<evidence type="ECO:0000313" key="13">
    <source>
        <dbReference type="EMBL" id="EHB15753.1"/>
    </source>
</evidence>
<evidence type="ECO:0000259" key="12">
    <source>
        <dbReference type="PROSITE" id="PS50262"/>
    </source>
</evidence>
<dbReference type="AlphaFoldDB" id="G5C2J2"/>
<accession>G5C2J2</accession>
<gene>
    <name evidence="13" type="ORF">GW7_05573</name>
</gene>
<feature type="transmembrane region" description="Helical" evidence="11">
    <location>
        <begin position="57"/>
        <end position="76"/>
    </location>
</feature>
<evidence type="ECO:0000256" key="8">
    <source>
        <dbReference type="ARBA" id="ARBA00023136"/>
    </source>
</evidence>
<keyword evidence="9 13" id="KW-0675">Receptor</keyword>
<organism evidence="13 14">
    <name type="scientific">Heterocephalus glaber</name>
    <name type="common">Naked mole rat</name>
    <dbReference type="NCBI Taxonomy" id="10181"/>
    <lineage>
        <taxon>Eukaryota</taxon>
        <taxon>Metazoa</taxon>
        <taxon>Chordata</taxon>
        <taxon>Craniata</taxon>
        <taxon>Vertebrata</taxon>
        <taxon>Euteleostomi</taxon>
        <taxon>Mammalia</taxon>
        <taxon>Eutheria</taxon>
        <taxon>Euarchontoglires</taxon>
        <taxon>Glires</taxon>
        <taxon>Rodentia</taxon>
        <taxon>Hystricomorpha</taxon>
        <taxon>Bathyergidae</taxon>
        <taxon>Heterocephalus</taxon>
    </lineage>
</organism>
<dbReference type="InterPro" id="IPR000725">
    <property type="entry name" value="Olfact_rcpt"/>
</dbReference>
<keyword evidence="5" id="KW-0552">Olfaction</keyword>
<evidence type="ECO:0000256" key="10">
    <source>
        <dbReference type="ARBA" id="ARBA00023224"/>
    </source>
</evidence>
<keyword evidence="4 11" id="KW-0812">Transmembrane</keyword>
<feature type="transmembrane region" description="Helical" evidence="11">
    <location>
        <begin position="145"/>
        <end position="166"/>
    </location>
</feature>
<keyword evidence="3" id="KW-0716">Sensory transduction</keyword>
<sequence length="205" mass="23060">MDNLTIFTEFFLMDIISSRKLQVLQGVLFLVIYLGALTGNLVFVTVIVTDTCLHSPMYFFISNVVLLDFGSISVIVPKIIVNCMKYSKTISLTECAVYIVFYILFAEVELAFLVVMSCDHYLEICYLLHCGLIISLSLYSQATAASWASGLIYSAIHTAALFRLLFIKINVIQQYFCDIPQILRISSSDVQISEFVNIAINICLE</sequence>
<reference evidence="13 14" key="1">
    <citation type="journal article" date="2011" name="Nature">
        <title>Genome sequencing reveals insights into physiology and longevity of the naked mole rat.</title>
        <authorList>
            <person name="Kim E.B."/>
            <person name="Fang X."/>
            <person name="Fushan A.A."/>
            <person name="Huang Z."/>
            <person name="Lobanov A.V."/>
            <person name="Han L."/>
            <person name="Marino S.M."/>
            <person name="Sun X."/>
            <person name="Turanov A.A."/>
            <person name="Yang P."/>
            <person name="Yim S.H."/>
            <person name="Zhao X."/>
            <person name="Kasaikina M.V."/>
            <person name="Stoletzki N."/>
            <person name="Peng C."/>
            <person name="Polak P."/>
            <person name="Xiong Z."/>
            <person name="Kiezun A."/>
            <person name="Zhu Y."/>
            <person name="Chen Y."/>
            <person name="Kryukov G.V."/>
            <person name="Zhang Q."/>
            <person name="Peshkin L."/>
            <person name="Yang L."/>
            <person name="Bronson R.T."/>
            <person name="Buffenstein R."/>
            <person name="Wang B."/>
            <person name="Han C."/>
            <person name="Li Q."/>
            <person name="Chen L."/>
            <person name="Zhao W."/>
            <person name="Sunyaev S.R."/>
            <person name="Park T.J."/>
            <person name="Zhang G."/>
            <person name="Wang J."/>
            <person name="Gladyshev V.N."/>
        </authorList>
    </citation>
    <scope>NUCLEOTIDE SEQUENCE [LARGE SCALE GENOMIC DNA]</scope>
</reference>
<dbReference type="SUPFAM" id="SSF81321">
    <property type="entry name" value="Family A G protein-coupled receptor-like"/>
    <property type="match status" value="1"/>
</dbReference>
<proteinExistence type="predicted"/>
<dbReference type="GO" id="GO:0005886">
    <property type="term" value="C:plasma membrane"/>
    <property type="evidence" value="ECO:0007669"/>
    <property type="project" value="UniProtKB-SubCell"/>
</dbReference>
<dbReference type="GO" id="GO:0004930">
    <property type="term" value="F:G protein-coupled receptor activity"/>
    <property type="evidence" value="ECO:0007669"/>
    <property type="project" value="UniProtKB-KW"/>
</dbReference>
<evidence type="ECO:0000256" key="5">
    <source>
        <dbReference type="ARBA" id="ARBA00022725"/>
    </source>
</evidence>
<keyword evidence="10" id="KW-0807">Transducer</keyword>
<dbReference type="Gene3D" id="1.20.1070.10">
    <property type="entry name" value="Rhodopsin 7-helix transmembrane proteins"/>
    <property type="match status" value="1"/>
</dbReference>
<dbReference type="Pfam" id="PF13853">
    <property type="entry name" value="7tm_4"/>
    <property type="match status" value="1"/>
</dbReference>
<protein>
    <submittedName>
        <fullName evidence="13">Olfactory receptor 14I1</fullName>
    </submittedName>
</protein>
<dbReference type="STRING" id="10181.G5C2J2"/>
<evidence type="ECO:0000256" key="6">
    <source>
        <dbReference type="ARBA" id="ARBA00022989"/>
    </source>
</evidence>
<feature type="transmembrane region" description="Helical" evidence="11">
    <location>
        <begin position="27"/>
        <end position="48"/>
    </location>
</feature>
<dbReference type="EMBL" id="JH173082">
    <property type="protein sequence ID" value="EHB15753.1"/>
    <property type="molecule type" value="Genomic_DNA"/>
</dbReference>
<name>G5C2J2_HETGA</name>
<evidence type="ECO:0000256" key="3">
    <source>
        <dbReference type="ARBA" id="ARBA00022606"/>
    </source>
</evidence>
<feature type="transmembrane region" description="Helical" evidence="11">
    <location>
        <begin position="96"/>
        <end position="114"/>
    </location>
</feature>
<dbReference type="InterPro" id="IPR017452">
    <property type="entry name" value="GPCR_Rhodpsn_7TM"/>
</dbReference>
<keyword evidence="6 11" id="KW-1133">Transmembrane helix</keyword>
<dbReference type="GO" id="GO:0004984">
    <property type="term" value="F:olfactory receptor activity"/>
    <property type="evidence" value="ECO:0007669"/>
    <property type="project" value="InterPro"/>
</dbReference>
<evidence type="ECO:0000256" key="11">
    <source>
        <dbReference type="SAM" id="Phobius"/>
    </source>
</evidence>
<dbReference type="PANTHER" id="PTHR26452">
    <property type="entry name" value="OLFACTORY RECEPTOR"/>
    <property type="match status" value="1"/>
</dbReference>
<evidence type="ECO:0000313" key="14">
    <source>
        <dbReference type="Proteomes" id="UP000006813"/>
    </source>
</evidence>
<evidence type="ECO:0000256" key="9">
    <source>
        <dbReference type="ARBA" id="ARBA00023170"/>
    </source>
</evidence>
<evidence type="ECO:0000256" key="1">
    <source>
        <dbReference type="ARBA" id="ARBA00004651"/>
    </source>
</evidence>
<keyword evidence="7" id="KW-0297">G-protein coupled receptor</keyword>
<evidence type="ECO:0000256" key="2">
    <source>
        <dbReference type="ARBA" id="ARBA00022475"/>
    </source>
</evidence>
<evidence type="ECO:0000256" key="7">
    <source>
        <dbReference type="ARBA" id="ARBA00023040"/>
    </source>
</evidence>